<evidence type="ECO:0000313" key="2">
    <source>
        <dbReference type="EMBL" id="QHT95316.1"/>
    </source>
</evidence>
<dbReference type="AlphaFoldDB" id="A0A6C0ISC5"/>
<evidence type="ECO:0000256" key="1">
    <source>
        <dbReference type="SAM" id="MobiDB-lite"/>
    </source>
</evidence>
<protein>
    <submittedName>
        <fullName evidence="2">Uncharacterized protein</fullName>
    </submittedName>
</protein>
<accession>A0A6C0ISC5</accession>
<organism evidence="2">
    <name type="scientific">viral metagenome</name>
    <dbReference type="NCBI Taxonomy" id="1070528"/>
    <lineage>
        <taxon>unclassified sequences</taxon>
        <taxon>metagenomes</taxon>
        <taxon>organismal metagenomes</taxon>
    </lineage>
</organism>
<reference evidence="2" key="1">
    <citation type="journal article" date="2020" name="Nature">
        <title>Giant virus diversity and host interactions through global metagenomics.</title>
        <authorList>
            <person name="Schulz F."/>
            <person name="Roux S."/>
            <person name="Paez-Espino D."/>
            <person name="Jungbluth S."/>
            <person name="Walsh D.A."/>
            <person name="Denef V.J."/>
            <person name="McMahon K.D."/>
            <person name="Konstantinidis K.T."/>
            <person name="Eloe-Fadrosh E.A."/>
            <person name="Kyrpides N.C."/>
            <person name="Woyke T."/>
        </authorList>
    </citation>
    <scope>NUCLEOTIDE SEQUENCE</scope>
    <source>
        <strain evidence="2">GVMAG-M-3300024261-8</strain>
    </source>
</reference>
<sequence length="176" mass="21158">MYIIFHKNLYIHYTITMPMTKKQTEKKYTNQRRKSSTRKNKTLKVGGKKHVAVRKPSHITKNLLELLNMIKLYHWKTHSYAEHSATDALYASLNEHIDSFVEVLLGKDDSRIQKMEKNLKMFDPKNTNDLKKRIYEYRDYFVSMSKIFNEKDSDILNIRDEIISDLNKFLYLSRFR</sequence>
<dbReference type="EMBL" id="MN740240">
    <property type="protein sequence ID" value="QHT95316.1"/>
    <property type="molecule type" value="Genomic_DNA"/>
</dbReference>
<feature type="compositionally biased region" description="Basic residues" evidence="1">
    <location>
        <begin position="29"/>
        <end position="48"/>
    </location>
</feature>
<dbReference type="Pfam" id="PF19174">
    <property type="entry name" value="DUF5856"/>
    <property type="match status" value="1"/>
</dbReference>
<proteinExistence type="predicted"/>
<name>A0A6C0ISC5_9ZZZZ</name>
<dbReference type="InterPro" id="IPR043876">
    <property type="entry name" value="DUF5856"/>
</dbReference>
<feature type="region of interest" description="Disordered" evidence="1">
    <location>
        <begin position="23"/>
        <end position="48"/>
    </location>
</feature>